<evidence type="ECO:0000256" key="2">
    <source>
        <dbReference type="ARBA" id="ARBA00022490"/>
    </source>
</evidence>
<keyword evidence="11" id="KW-0234">DNA repair</keyword>
<evidence type="ECO:0000256" key="4">
    <source>
        <dbReference type="ARBA" id="ARBA00022723"/>
    </source>
</evidence>
<dbReference type="GO" id="GO:0016787">
    <property type="term" value="F:hydrolase activity"/>
    <property type="evidence" value="ECO:0007669"/>
    <property type="project" value="UniProtKB-KW"/>
</dbReference>
<evidence type="ECO:0000256" key="11">
    <source>
        <dbReference type="ARBA" id="ARBA00023204"/>
    </source>
</evidence>
<dbReference type="PRINTS" id="PR00696">
    <property type="entry name" value="RSOLVASERUVC"/>
</dbReference>
<evidence type="ECO:0000256" key="1">
    <source>
        <dbReference type="ARBA" id="ARBA00009518"/>
    </source>
</evidence>
<keyword evidence="5" id="KW-0255">Endonuclease</keyword>
<reference evidence="12" key="1">
    <citation type="submission" date="2020-03" db="EMBL/GenBank/DDBJ databases">
        <title>The deep terrestrial virosphere.</title>
        <authorList>
            <person name="Holmfeldt K."/>
            <person name="Nilsson E."/>
            <person name="Simone D."/>
            <person name="Lopez-Fernandez M."/>
            <person name="Wu X."/>
            <person name="de Brujin I."/>
            <person name="Lundin D."/>
            <person name="Andersson A."/>
            <person name="Bertilsson S."/>
            <person name="Dopson M."/>
        </authorList>
    </citation>
    <scope>NUCLEOTIDE SEQUENCE</scope>
    <source>
        <strain evidence="12">TM448B03413</strain>
    </source>
</reference>
<dbReference type="GO" id="GO:0004520">
    <property type="term" value="F:DNA endonuclease activity"/>
    <property type="evidence" value="ECO:0007669"/>
    <property type="project" value="InterPro"/>
</dbReference>
<evidence type="ECO:0000256" key="5">
    <source>
        <dbReference type="ARBA" id="ARBA00022759"/>
    </source>
</evidence>
<dbReference type="AlphaFoldDB" id="A0A6M3XXL9"/>
<gene>
    <name evidence="12" type="ORF">TM448B03413_0010</name>
</gene>
<dbReference type="GO" id="GO:0003677">
    <property type="term" value="F:DNA binding"/>
    <property type="evidence" value="ECO:0007669"/>
    <property type="project" value="UniProtKB-KW"/>
</dbReference>
<dbReference type="InterPro" id="IPR036397">
    <property type="entry name" value="RNaseH_sf"/>
</dbReference>
<evidence type="ECO:0000256" key="3">
    <source>
        <dbReference type="ARBA" id="ARBA00022722"/>
    </source>
</evidence>
<dbReference type="InterPro" id="IPR012337">
    <property type="entry name" value="RNaseH-like_sf"/>
</dbReference>
<evidence type="ECO:0000256" key="7">
    <source>
        <dbReference type="ARBA" id="ARBA00022801"/>
    </source>
</evidence>
<keyword evidence="8" id="KW-0460">Magnesium</keyword>
<evidence type="ECO:0000256" key="10">
    <source>
        <dbReference type="ARBA" id="ARBA00023172"/>
    </source>
</evidence>
<evidence type="ECO:0000256" key="8">
    <source>
        <dbReference type="ARBA" id="ARBA00022842"/>
    </source>
</evidence>
<dbReference type="PANTHER" id="PTHR30194">
    <property type="entry name" value="CROSSOVER JUNCTION ENDODEOXYRIBONUCLEASE RUVC"/>
    <property type="match status" value="1"/>
</dbReference>
<keyword evidence="7" id="KW-0378">Hydrolase</keyword>
<dbReference type="SUPFAM" id="SSF53098">
    <property type="entry name" value="Ribonuclease H-like"/>
    <property type="match status" value="1"/>
</dbReference>
<dbReference type="GO" id="GO:0006281">
    <property type="term" value="P:DNA repair"/>
    <property type="evidence" value="ECO:0007669"/>
    <property type="project" value="UniProtKB-KW"/>
</dbReference>
<dbReference type="Gene3D" id="3.30.420.10">
    <property type="entry name" value="Ribonuclease H-like superfamily/Ribonuclease H"/>
    <property type="match status" value="1"/>
</dbReference>
<dbReference type="InterPro" id="IPR002176">
    <property type="entry name" value="X-over_junc_endoDNase_RuvC"/>
</dbReference>
<name>A0A6M3XXL9_9ZZZZ</name>
<accession>A0A6M3XXL9</accession>
<dbReference type="EMBL" id="MT145014">
    <property type="protein sequence ID" value="QJI02593.1"/>
    <property type="molecule type" value="Genomic_DNA"/>
</dbReference>
<keyword evidence="9" id="KW-0238">DNA-binding</keyword>
<dbReference type="GO" id="GO:0046872">
    <property type="term" value="F:metal ion binding"/>
    <property type="evidence" value="ECO:0007669"/>
    <property type="project" value="UniProtKB-KW"/>
</dbReference>
<evidence type="ECO:0000256" key="6">
    <source>
        <dbReference type="ARBA" id="ARBA00022763"/>
    </source>
</evidence>
<proteinExistence type="inferred from homology"/>
<sequence length="163" mass="17000">MILGIDPGLTNIGFAVIRGDGSFKVSGVLAITTGMVDCELAMAFEDLQELLLDHWEDPWVGNVMAVEGCYVGGNARLAVRLGEIVGLVHALAIMADVEFMEIAPASARKALTGNGRAADRRALQCAWEHAGNDSLTIHEADALGVALAALEVLGKSGEGGEAE</sequence>
<organism evidence="12">
    <name type="scientific">viral metagenome</name>
    <dbReference type="NCBI Taxonomy" id="1070528"/>
    <lineage>
        <taxon>unclassified sequences</taxon>
        <taxon>metagenomes</taxon>
        <taxon>organismal metagenomes</taxon>
    </lineage>
</organism>
<keyword evidence="2" id="KW-0963">Cytoplasm</keyword>
<comment type="similarity">
    <text evidence="1">Belongs to the RuvC family.</text>
</comment>
<keyword evidence="3" id="KW-0540">Nuclease</keyword>
<dbReference type="GO" id="GO:0006310">
    <property type="term" value="P:DNA recombination"/>
    <property type="evidence" value="ECO:0007669"/>
    <property type="project" value="UniProtKB-KW"/>
</dbReference>
<evidence type="ECO:0000256" key="9">
    <source>
        <dbReference type="ARBA" id="ARBA00023125"/>
    </source>
</evidence>
<keyword evidence="6" id="KW-0227">DNA damage</keyword>
<dbReference type="PANTHER" id="PTHR30194:SF3">
    <property type="entry name" value="CROSSOVER JUNCTION ENDODEOXYRIBONUCLEASE RUVC"/>
    <property type="match status" value="1"/>
</dbReference>
<protein>
    <submittedName>
        <fullName evidence="12">Putative Crossover junction endodeoxyribonuclease</fullName>
    </submittedName>
</protein>
<evidence type="ECO:0000313" key="12">
    <source>
        <dbReference type="EMBL" id="QJI02593.1"/>
    </source>
</evidence>
<keyword evidence="10" id="KW-0233">DNA recombination</keyword>
<keyword evidence="4" id="KW-0479">Metal-binding</keyword>
<dbReference type="Pfam" id="PF02075">
    <property type="entry name" value="RuvC"/>
    <property type="match status" value="1"/>
</dbReference>